<protein>
    <submittedName>
        <fullName evidence="7">MFS-type transporter</fullName>
    </submittedName>
</protein>
<feature type="transmembrane region" description="Helical" evidence="6">
    <location>
        <begin position="76"/>
        <end position="97"/>
    </location>
</feature>
<evidence type="ECO:0000256" key="6">
    <source>
        <dbReference type="SAM" id="Phobius"/>
    </source>
</evidence>
<dbReference type="GO" id="GO:0016020">
    <property type="term" value="C:membrane"/>
    <property type="evidence" value="ECO:0007669"/>
    <property type="project" value="UniProtKB-SubCell"/>
</dbReference>
<dbReference type="EMBL" id="QPMT01000008">
    <property type="protein sequence ID" value="KAF4862323.1"/>
    <property type="molecule type" value="Genomic_DNA"/>
</dbReference>
<keyword evidence="2" id="KW-0813">Transport</keyword>
<keyword evidence="4 6" id="KW-1133">Transmembrane helix</keyword>
<reference evidence="7" key="1">
    <citation type="submission" date="2019-06" db="EMBL/GenBank/DDBJ databases">
        <authorList>
            <person name="Gan P."/>
            <person name="Shirasu K."/>
        </authorList>
    </citation>
    <scope>NUCLEOTIDE SEQUENCE [LARGE SCALE GENOMIC DNA]</scope>
    <source>
        <strain evidence="7">CAD2</strain>
    </source>
</reference>
<feature type="transmembrane region" description="Helical" evidence="6">
    <location>
        <begin position="163"/>
        <end position="183"/>
    </location>
</feature>
<keyword evidence="3 6" id="KW-0812">Transmembrane</keyword>
<proteinExistence type="predicted"/>
<dbReference type="PANTHER" id="PTHR23511:SF4">
    <property type="entry name" value="MAJOR FACILITATOR SUPERFAMILY (MFS) PROFILE DOMAIN-CONTAINING PROTEIN"/>
    <property type="match status" value="1"/>
</dbReference>
<comment type="subcellular location">
    <subcellularLocation>
        <location evidence="1">Membrane</location>
        <topology evidence="1">Multi-pass membrane protein</topology>
    </subcellularLocation>
</comment>
<dbReference type="SUPFAM" id="SSF103473">
    <property type="entry name" value="MFS general substrate transporter"/>
    <property type="match status" value="1"/>
</dbReference>
<evidence type="ECO:0000256" key="3">
    <source>
        <dbReference type="ARBA" id="ARBA00022692"/>
    </source>
</evidence>
<dbReference type="Proteomes" id="UP000711996">
    <property type="component" value="Unassembled WGS sequence"/>
</dbReference>
<evidence type="ECO:0000256" key="5">
    <source>
        <dbReference type="ARBA" id="ARBA00023136"/>
    </source>
</evidence>
<dbReference type="AlphaFoldDB" id="A0A9P5EYW6"/>
<evidence type="ECO:0000256" key="1">
    <source>
        <dbReference type="ARBA" id="ARBA00004141"/>
    </source>
</evidence>
<evidence type="ECO:0000313" key="7">
    <source>
        <dbReference type="EMBL" id="KAF4862323.1"/>
    </source>
</evidence>
<keyword evidence="5 6" id="KW-0472">Membrane</keyword>
<dbReference type="OrthoDB" id="10422310at2759"/>
<gene>
    <name evidence="7" type="ORF">CGCSCA2_v003755</name>
</gene>
<comment type="caution">
    <text evidence="7">The sequence shown here is derived from an EMBL/GenBank/DDBJ whole genome shotgun (WGS) entry which is preliminary data.</text>
</comment>
<feature type="transmembrane region" description="Helical" evidence="6">
    <location>
        <begin position="6"/>
        <end position="30"/>
    </location>
</feature>
<dbReference type="PANTHER" id="PTHR23511">
    <property type="entry name" value="SYNAPTIC VESICLE GLYCOPROTEIN 2"/>
    <property type="match status" value="1"/>
</dbReference>
<dbReference type="InterPro" id="IPR036259">
    <property type="entry name" value="MFS_trans_sf"/>
</dbReference>
<dbReference type="Gene3D" id="1.20.1250.20">
    <property type="entry name" value="MFS general substrate transporter like domains"/>
    <property type="match status" value="2"/>
</dbReference>
<organism evidence="7 8">
    <name type="scientific">Colletotrichum siamense</name>
    <name type="common">Anthracnose fungus</name>
    <dbReference type="NCBI Taxonomy" id="690259"/>
    <lineage>
        <taxon>Eukaryota</taxon>
        <taxon>Fungi</taxon>
        <taxon>Dikarya</taxon>
        <taxon>Ascomycota</taxon>
        <taxon>Pezizomycotina</taxon>
        <taxon>Sordariomycetes</taxon>
        <taxon>Hypocreomycetidae</taxon>
        <taxon>Glomerellales</taxon>
        <taxon>Glomerellaceae</taxon>
        <taxon>Colletotrichum</taxon>
        <taxon>Colletotrichum gloeosporioides species complex</taxon>
    </lineage>
</organism>
<keyword evidence="8" id="KW-1185">Reference proteome</keyword>
<evidence type="ECO:0000313" key="8">
    <source>
        <dbReference type="Proteomes" id="UP000711996"/>
    </source>
</evidence>
<evidence type="ECO:0000256" key="2">
    <source>
        <dbReference type="ARBA" id="ARBA00022448"/>
    </source>
</evidence>
<accession>A0A9P5EYW6</accession>
<sequence length="233" mass="25137">MPNWKFLGFFIAMVGFGACGSLIMDTAVFLEYLPSSKKWPLTALAFAGFLTWGFLVSNSWNCSDGASCTKANNWGWRYTIFTGGALVFVMSVLRVTVIKLEETPKYLLGVGDESPSTYLANKGAIFHQTQFETWRNYALTNISGIPGSIVAGCMCNTKLGRKFAMVIDLTLTCVIAFCINIYYGTLSQDTPEVLPSAHRATGNSIAVACNRIMGIISAVVASKGNTGTPALSC</sequence>
<dbReference type="PROSITE" id="PS51257">
    <property type="entry name" value="PROKAR_LIPOPROTEIN"/>
    <property type="match status" value="1"/>
</dbReference>
<feature type="transmembrane region" description="Helical" evidence="6">
    <location>
        <begin position="39"/>
        <end position="56"/>
    </location>
</feature>
<name>A0A9P5EYW6_COLSI</name>
<evidence type="ECO:0000256" key="4">
    <source>
        <dbReference type="ARBA" id="ARBA00022989"/>
    </source>
</evidence>